<gene>
    <name evidence="1" type="ORF">Ro1_00048</name>
</gene>
<evidence type="ECO:0000313" key="2">
    <source>
        <dbReference type="Proteomes" id="UP000241480"/>
    </source>
</evidence>
<evidence type="ECO:0000313" key="1">
    <source>
        <dbReference type="EMBL" id="AUE23274.1"/>
    </source>
</evidence>
<proteinExistence type="predicted"/>
<keyword evidence="2" id="KW-1185">Reference proteome</keyword>
<dbReference type="EMBL" id="MG250486">
    <property type="protein sequence ID" value="AUE23274.1"/>
    <property type="molecule type" value="Genomic_DNA"/>
</dbReference>
<protein>
    <submittedName>
        <fullName evidence="1">Uncharacterized protein</fullName>
    </submittedName>
</protein>
<accession>A0A2H4YH01</accession>
<reference evidence="1 2" key="1">
    <citation type="submission" date="2017-10" db="EMBL/GenBank/DDBJ databases">
        <title>Antibacterial composition for extension of chilled fish shelf life and decreasing of risk of food-borne infections, bacteriophage strains for its preparation.</title>
        <authorList>
            <person name="Zulkarneev E.R."/>
            <person name="Aleshkin A.V."/>
            <person name="Rubalsky O.V."/>
            <person name="Kiseleva I.A."/>
            <person name="Rubalskii E.O."/>
            <person name="Lebedev S.N."/>
        </authorList>
    </citation>
    <scope>NUCLEOTIDE SEQUENCE [LARGE SCALE GENOMIC DNA]</scope>
</reference>
<organism evidence="1 2">
    <name type="scientific">Raoultella phage Ro1</name>
    <dbReference type="NCBI Taxonomy" id="2053702"/>
    <lineage>
        <taxon>Viruses</taxon>
        <taxon>Duplodnaviria</taxon>
        <taxon>Heunggongvirae</taxon>
        <taxon>Uroviricota</taxon>
        <taxon>Caudoviricetes</taxon>
        <taxon>Vequintavirinae</taxon>
        <taxon>Mydovirus</taxon>
        <taxon>Mydovirus Ro1</taxon>
    </lineage>
</organism>
<name>A0A2H4YH01_9CAUD</name>
<sequence length="72" mass="8101">MFGFILLACHISVSSMSLQCDWTVKKVFDDEQACEVYENSYTLKKGEQVGICDTLDPGVKEGDKRPIITLKK</sequence>
<dbReference type="Proteomes" id="UP000241480">
    <property type="component" value="Segment"/>
</dbReference>